<dbReference type="EMBL" id="FLQX01000024">
    <property type="protein sequence ID" value="SBT03913.1"/>
    <property type="molecule type" value="Genomic_DNA"/>
</dbReference>
<gene>
    <name evidence="1" type="ORF">ACCAA_120010</name>
</gene>
<organism evidence="1 2">
    <name type="scientific">Candidatus Accumulibacter aalborgensis</name>
    <dbReference type="NCBI Taxonomy" id="1860102"/>
    <lineage>
        <taxon>Bacteria</taxon>
        <taxon>Pseudomonadati</taxon>
        <taxon>Pseudomonadota</taxon>
        <taxon>Betaproteobacteria</taxon>
        <taxon>Candidatus Accumulibacter</taxon>
    </lineage>
</organism>
<keyword evidence="2" id="KW-1185">Reference proteome</keyword>
<protein>
    <submittedName>
        <fullName evidence="1">Uncharacterized protein</fullName>
    </submittedName>
</protein>
<accession>A0A1A8XIZ6</accession>
<name>A0A1A8XIZ6_9PROT</name>
<evidence type="ECO:0000313" key="1">
    <source>
        <dbReference type="EMBL" id="SBT03913.1"/>
    </source>
</evidence>
<proteinExistence type="predicted"/>
<dbReference type="Proteomes" id="UP000199169">
    <property type="component" value="Unassembled WGS sequence"/>
</dbReference>
<dbReference type="AlphaFoldDB" id="A0A1A8XIZ6"/>
<reference evidence="1 2" key="1">
    <citation type="submission" date="2016-06" db="EMBL/GenBank/DDBJ databases">
        <authorList>
            <person name="Kjaerup R.B."/>
            <person name="Dalgaard T.S."/>
            <person name="Juul-Madsen H.R."/>
        </authorList>
    </citation>
    <scope>NUCLEOTIDE SEQUENCE [LARGE SCALE GENOMIC DNA]</scope>
    <source>
        <strain evidence="1">3</strain>
    </source>
</reference>
<evidence type="ECO:0000313" key="2">
    <source>
        <dbReference type="Proteomes" id="UP000199169"/>
    </source>
</evidence>
<dbReference type="STRING" id="1860102.ACCAA_120010"/>
<sequence>MQMRRMGAAIGIDPRVSVARPHVTFRDRDERSKQRNNALFYNIYLHFQSDCKWVCSTFCYTPKSPLQRFRKAIYWVDFQTCSGNRW</sequence>